<gene>
    <name evidence="2" type="ORF">VP01_8223g1</name>
</gene>
<evidence type="ECO:0000313" key="3">
    <source>
        <dbReference type="Proteomes" id="UP000037035"/>
    </source>
</evidence>
<protein>
    <submittedName>
        <fullName evidence="2">Uncharacterized protein</fullName>
    </submittedName>
</protein>
<comment type="caution">
    <text evidence="2">The sequence shown here is derived from an EMBL/GenBank/DDBJ whole genome shotgun (WGS) entry which is preliminary data.</text>
</comment>
<name>A0A0L6U9Y7_9BASI</name>
<dbReference type="AlphaFoldDB" id="A0A0L6U9Y7"/>
<evidence type="ECO:0000256" key="1">
    <source>
        <dbReference type="SAM" id="MobiDB-lite"/>
    </source>
</evidence>
<organism evidence="2 3">
    <name type="scientific">Puccinia sorghi</name>
    <dbReference type="NCBI Taxonomy" id="27349"/>
    <lineage>
        <taxon>Eukaryota</taxon>
        <taxon>Fungi</taxon>
        <taxon>Dikarya</taxon>
        <taxon>Basidiomycota</taxon>
        <taxon>Pucciniomycotina</taxon>
        <taxon>Pucciniomycetes</taxon>
        <taxon>Pucciniales</taxon>
        <taxon>Pucciniaceae</taxon>
        <taxon>Puccinia</taxon>
    </lineage>
</organism>
<sequence>MESETETETERYQQNNFRHSRRRVENEREDGLDLVKENKCCSRVRKIIEIKNDNLKFEGERFNDFLMWYKRTVYAWGATKWDVHTTKPMY</sequence>
<dbReference type="EMBL" id="LAVV01013742">
    <property type="protein sequence ID" value="KNZ45344.1"/>
    <property type="molecule type" value="Genomic_DNA"/>
</dbReference>
<evidence type="ECO:0000313" key="2">
    <source>
        <dbReference type="EMBL" id="KNZ45344.1"/>
    </source>
</evidence>
<dbReference type="VEuPathDB" id="FungiDB:VP01_8223g1"/>
<feature type="region of interest" description="Disordered" evidence="1">
    <location>
        <begin position="1"/>
        <end position="29"/>
    </location>
</feature>
<reference evidence="2 3" key="1">
    <citation type="submission" date="2015-08" db="EMBL/GenBank/DDBJ databases">
        <title>Next Generation Sequencing and Analysis of the Genome of Puccinia sorghi L Schw, the Causal Agent of Maize Common Rust.</title>
        <authorList>
            <person name="Rochi L."/>
            <person name="Burguener G."/>
            <person name="Darino M."/>
            <person name="Turjanski A."/>
            <person name="Kreff E."/>
            <person name="Dieguez M.J."/>
            <person name="Sacco F."/>
        </authorList>
    </citation>
    <scope>NUCLEOTIDE SEQUENCE [LARGE SCALE GENOMIC DNA]</scope>
    <source>
        <strain evidence="2 3">RO10H11247</strain>
    </source>
</reference>
<keyword evidence="3" id="KW-1185">Reference proteome</keyword>
<dbReference type="Proteomes" id="UP000037035">
    <property type="component" value="Unassembled WGS sequence"/>
</dbReference>
<accession>A0A0L6U9Y7</accession>
<proteinExistence type="predicted"/>